<dbReference type="InterPro" id="IPR011990">
    <property type="entry name" value="TPR-like_helical_dom_sf"/>
</dbReference>
<dbReference type="STRING" id="39966.A0A369K352"/>
<dbReference type="SMART" id="SM00028">
    <property type="entry name" value="TPR"/>
    <property type="match status" value="2"/>
</dbReference>
<protein>
    <submittedName>
        <fullName evidence="2">Tetratricopeptide repeat protein 1</fullName>
    </submittedName>
</protein>
<dbReference type="Gene3D" id="1.25.40.10">
    <property type="entry name" value="Tetratricopeptide repeat domain"/>
    <property type="match status" value="1"/>
</dbReference>
<dbReference type="EMBL" id="LUEZ02000010">
    <property type="protein sequence ID" value="RDB28388.1"/>
    <property type="molecule type" value="Genomic_DNA"/>
</dbReference>
<feature type="region of interest" description="Disordered" evidence="1">
    <location>
        <begin position="59"/>
        <end position="98"/>
    </location>
</feature>
<dbReference type="AlphaFoldDB" id="A0A369K352"/>
<organism evidence="2 3">
    <name type="scientific">Hypsizygus marmoreus</name>
    <name type="common">White beech mushroom</name>
    <name type="synonym">Agaricus marmoreus</name>
    <dbReference type="NCBI Taxonomy" id="39966"/>
    <lineage>
        <taxon>Eukaryota</taxon>
        <taxon>Fungi</taxon>
        <taxon>Dikarya</taxon>
        <taxon>Basidiomycota</taxon>
        <taxon>Agaricomycotina</taxon>
        <taxon>Agaricomycetes</taxon>
        <taxon>Agaricomycetidae</taxon>
        <taxon>Agaricales</taxon>
        <taxon>Tricholomatineae</taxon>
        <taxon>Lyophyllaceae</taxon>
        <taxon>Hypsizygus</taxon>
    </lineage>
</organism>
<evidence type="ECO:0000256" key="1">
    <source>
        <dbReference type="SAM" id="MobiDB-lite"/>
    </source>
</evidence>
<name>A0A369K352_HYPMA</name>
<dbReference type="PANTHER" id="PTHR46014:SF1">
    <property type="entry name" value="TETRATRICOPEPTIDE REPEAT PROTEIN 1"/>
    <property type="match status" value="1"/>
</dbReference>
<accession>A0A369K352</accession>
<comment type="caution">
    <text evidence="2">The sequence shown here is derived from an EMBL/GenBank/DDBJ whole genome shotgun (WGS) entry which is preliminary data.</text>
</comment>
<dbReference type="SUPFAM" id="SSF48452">
    <property type="entry name" value="TPR-like"/>
    <property type="match status" value="1"/>
</dbReference>
<dbReference type="InParanoid" id="A0A369K352"/>
<dbReference type="Proteomes" id="UP000076154">
    <property type="component" value="Unassembled WGS sequence"/>
</dbReference>
<dbReference type="PANTHER" id="PTHR46014">
    <property type="entry name" value="TETRATRICOPEPTIDE REPEAT PROTEIN 1"/>
    <property type="match status" value="1"/>
</dbReference>
<sequence>MADLSNHSQQAESISLNYEPPLDIAAALRDASVLKDEGNDYFRSSQWGQALVTYQSGLSQLPKRPVKPNHPSDGGDLLRDGATEEEADGDEFAKEHAVDAASDQDISVTQVELEQCAKVRAVLNANIAACHVKLGEHKQAVDACSQALLDDPSYVKALQRRAASNICINSWSSLTSAQEDYTTLQKILPPSSPLLRETERSLQSLKPRLENAQKQETAEMLGKLKGLGNSILGNFGLSTDNFKFEPNGQGGYSMNFSR</sequence>
<dbReference type="InterPro" id="IPR019734">
    <property type="entry name" value="TPR_rpt"/>
</dbReference>
<proteinExistence type="predicted"/>
<keyword evidence="3" id="KW-1185">Reference proteome</keyword>
<gene>
    <name evidence="2" type="primary">TTC1</name>
    <name evidence="2" type="ORF">Hypma_015326</name>
</gene>
<reference evidence="2" key="1">
    <citation type="submission" date="2018-04" db="EMBL/GenBank/DDBJ databases">
        <title>Whole genome sequencing of Hypsizygus marmoreus.</title>
        <authorList>
            <person name="Choi I.-G."/>
            <person name="Min B."/>
            <person name="Kim J.-G."/>
            <person name="Kim S."/>
            <person name="Oh Y.-L."/>
            <person name="Kong W.-S."/>
            <person name="Park H."/>
            <person name="Jeong J."/>
            <person name="Song E.-S."/>
        </authorList>
    </citation>
    <scope>NUCLEOTIDE SEQUENCE [LARGE SCALE GENOMIC DNA]</scope>
    <source>
        <strain evidence="2">51987-8</strain>
    </source>
</reference>
<evidence type="ECO:0000313" key="2">
    <source>
        <dbReference type="EMBL" id="RDB28388.1"/>
    </source>
</evidence>
<dbReference type="InterPro" id="IPR052769">
    <property type="entry name" value="TPR_domain_protein"/>
</dbReference>
<evidence type="ECO:0000313" key="3">
    <source>
        <dbReference type="Proteomes" id="UP000076154"/>
    </source>
</evidence>
<dbReference type="OrthoDB" id="1872379at2759"/>